<reference evidence="10 11" key="1">
    <citation type="journal article" date="2018" name="Sci. Rep.">
        <title>Genomic signatures of local adaptation to the degree of environmental predictability in rotifers.</title>
        <authorList>
            <person name="Franch-Gras L."/>
            <person name="Hahn C."/>
            <person name="Garcia-Roger E.M."/>
            <person name="Carmona M.J."/>
            <person name="Serra M."/>
            <person name="Gomez A."/>
        </authorList>
    </citation>
    <scope>NUCLEOTIDE SEQUENCE [LARGE SCALE GENOMIC DNA]</scope>
    <source>
        <strain evidence="10">HYR1</strain>
    </source>
</reference>
<keyword evidence="3" id="KW-1133">Transmembrane helix</keyword>
<comment type="caution">
    <text evidence="10">The sequence shown here is derived from an EMBL/GenBank/DDBJ whole genome shotgun (WGS) entry which is preliminary data.</text>
</comment>
<dbReference type="PANTHER" id="PTHR10519:SF20">
    <property type="entry name" value="G-PROTEIN COUPLED RECEPTOR 156-RELATED"/>
    <property type="match status" value="1"/>
</dbReference>
<dbReference type="EMBL" id="REGN01001318">
    <property type="protein sequence ID" value="RNA35517.1"/>
    <property type="molecule type" value="Genomic_DNA"/>
</dbReference>
<keyword evidence="2" id="KW-0812">Transmembrane</keyword>
<gene>
    <name evidence="10" type="ORF">BpHYR1_039986</name>
</gene>
<name>A0A3M7SIS0_BRAPC</name>
<evidence type="ECO:0000313" key="10">
    <source>
        <dbReference type="EMBL" id="RNA35517.1"/>
    </source>
</evidence>
<protein>
    <submittedName>
        <fullName evidence="10">Gamma-aminobutyric acid type B receptor subunit 2-like</fullName>
    </submittedName>
</protein>
<dbReference type="OrthoDB" id="411630at2759"/>
<evidence type="ECO:0000259" key="9">
    <source>
        <dbReference type="Pfam" id="PF00003"/>
    </source>
</evidence>
<keyword evidence="6 10" id="KW-0675">Receptor</keyword>
<evidence type="ECO:0000256" key="4">
    <source>
        <dbReference type="ARBA" id="ARBA00023040"/>
    </source>
</evidence>
<dbReference type="PANTHER" id="PTHR10519">
    <property type="entry name" value="GABA-B RECEPTOR"/>
    <property type="match status" value="1"/>
</dbReference>
<organism evidence="10 11">
    <name type="scientific">Brachionus plicatilis</name>
    <name type="common">Marine rotifer</name>
    <name type="synonym">Brachionus muelleri</name>
    <dbReference type="NCBI Taxonomy" id="10195"/>
    <lineage>
        <taxon>Eukaryota</taxon>
        <taxon>Metazoa</taxon>
        <taxon>Spiralia</taxon>
        <taxon>Gnathifera</taxon>
        <taxon>Rotifera</taxon>
        <taxon>Eurotatoria</taxon>
        <taxon>Monogononta</taxon>
        <taxon>Pseudotrocha</taxon>
        <taxon>Ploima</taxon>
        <taxon>Brachionidae</taxon>
        <taxon>Brachionus</taxon>
    </lineage>
</organism>
<dbReference type="AlphaFoldDB" id="A0A3M7SIS0"/>
<keyword evidence="11" id="KW-1185">Reference proteome</keyword>
<dbReference type="InterPro" id="IPR002455">
    <property type="entry name" value="GPCR3_GABA-B"/>
</dbReference>
<keyword evidence="8" id="KW-0807">Transducer</keyword>
<comment type="subcellular location">
    <subcellularLocation>
        <location evidence="1">Membrane</location>
        <topology evidence="1">Multi-pass membrane protein</topology>
    </subcellularLocation>
</comment>
<evidence type="ECO:0000256" key="8">
    <source>
        <dbReference type="ARBA" id="ARBA00023224"/>
    </source>
</evidence>
<evidence type="ECO:0000256" key="3">
    <source>
        <dbReference type="ARBA" id="ARBA00022989"/>
    </source>
</evidence>
<evidence type="ECO:0000256" key="1">
    <source>
        <dbReference type="ARBA" id="ARBA00004141"/>
    </source>
</evidence>
<dbReference type="Proteomes" id="UP000276133">
    <property type="component" value="Unassembled WGS sequence"/>
</dbReference>
<dbReference type="Pfam" id="PF00003">
    <property type="entry name" value="7tm_3"/>
    <property type="match status" value="1"/>
</dbReference>
<dbReference type="GO" id="GO:0007214">
    <property type="term" value="P:gamma-aminobutyric acid signaling pathway"/>
    <property type="evidence" value="ECO:0007669"/>
    <property type="project" value="TreeGrafter"/>
</dbReference>
<feature type="domain" description="G-protein coupled receptors family 3 profile" evidence="9">
    <location>
        <begin position="1"/>
        <end position="78"/>
    </location>
</feature>
<dbReference type="InterPro" id="IPR017978">
    <property type="entry name" value="GPCR_3_C"/>
</dbReference>
<dbReference type="GO" id="GO:0038039">
    <property type="term" value="C:G protein-coupled receptor heterodimeric complex"/>
    <property type="evidence" value="ECO:0007669"/>
    <property type="project" value="TreeGrafter"/>
</dbReference>
<dbReference type="STRING" id="10195.A0A3M7SIS0"/>
<keyword evidence="7" id="KW-0325">Glycoprotein</keyword>
<keyword evidence="4" id="KW-0297">G-protein coupled receptor</keyword>
<sequence>MSSPNINNIINFNCTLLYICPILNSVKGLNITNETISNTMCQLNTWIIPLSSTAIYAAMLAKAWRIYKIFDTSPQNKKIIYASLFI</sequence>
<evidence type="ECO:0000313" key="11">
    <source>
        <dbReference type="Proteomes" id="UP000276133"/>
    </source>
</evidence>
<accession>A0A3M7SIS0</accession>
<evidence type="ECO:0000256" key="6">
    <source>
        <dbReference type="ARBA" id="ARBA00023170"/>
    </source>
</evidence>
<proteinExistence type="predicted"/>
<keyword evidence="5" id="KW-0472">Membrane</keyword>
<evidence type="ECO:0000256" key="5">
    <source>
        <dbReference type="ARBA" id="ARBA00023136"/>
    </source>
</evidence>
<evidence type="ECO:0000256" key="7">
    <source>
        <dbReference type="ARBA" id="ARBA00023180"/>
    </source>
</evidence>
<evidence type="ECO:0000256" key="2">
    <source>
        <dbReference type="ARBA" id="ARBA00022692"/>
    </source>
</evidence>
<dbReference type="GO" id="GO:0004965">
    <property type="term" value="F:G protein-coupled GABA receptor activity"/>
    <property type="evidence" value="ECO:0007669"/>
    <property type="project" value="InterPro"/>
</dbReference>